<dbReference type="InterPro" id="IPR036388">
    <property type="entry name" value="WH-like_DNA-bd_sf"/>
</dbReference>
<name>A0A084U5W8_9HYPH</name>
<dbReference type="OrthoDB" id="8479357at2"/>
<dbReference type="PRINTS" id="PR00039">
    <property type="entry name" value="HTHLYSR"/>
</dbReference>
<dbReference type="STRING" id="472175.EL18_02604"/>
<dbReference type="GO" id="GO:0003677">
    <property type="term" value="F:DNA binding"/>
    <property type="evidence" value="ECO:0007669"/>
    <property type="project" value="UniProtKB-KW"/>
</dbReference>
<evidence type="ECO:0000259" key="6">
    <source>
        <dbReference type="PROSITE" id="PS50931"/>
    </source>
</evidence>
<dbReference type="PATRIC" id="fig|472175.3.peg.2596"/>
<dbReference type="Pfam" id="PF00126">
    <property type="entry name" value="HTH_1"/>
    <property type="match status" value="1"/>
</dbReference>
<comment type="caution">
    <text evidence="7">The sequence shown here is derived from an EMBL/GenBank/DDBJ whole genome shotgun (WGS) entry which is preliminary data.</text>
</comment>
<evidence type="ECO:0000256" key="3">
    <source>
        <dbReference type="ARBA" id="ARBA00023125"/>
    </source>
</evidence>
<keyword evidence="3" id="KW-0238">DNA-binding</keyword>
<protein>
    <submittedName>
        <fullName evidence="7">LysR family transcriptional regulator</fullName>
    </submittedName>
</protein>
<evidence type="ECO:0000256" key="1">
    <source>
        <dbReference type="ARBA" id="ARBA00009437"/>
    </source>
</evidence>
<dbReference type="SUPFAM" id="SSF46785">
    <property type="entry name" value="Winged helix' DNA-binding domain"/>
    <property type="match status" value="1"/>
</dbReference>
<comment type="similarity">
    <text evidence="1">Belongs to the LysR transcriptional regulatory family.</text>
</comment>
<sequence length="300" mass="32762">MDIRKLHSFVKIIDIGSITRASAILHIAQPALSQQVAGLESHYGKPLLVRSKRGVVPTEAGKVLYRHAQIILRQMDEVELDIQTASEDIRGTVRVGLAPLGLGSLLAAQLIEKLRRDYPGIMLYINENVGGGAMSELIMTGKMDVALIFYPGAIPSLAFEKISTEELHLVTTSERFDDVDEIAFADAVARKLILPSKIHTLRQVIDTSLVRKGITAHIVAQTESISVLSNALSEGLADTILPLSAAKAVQRRVPEARICPIRRPNMHSNMAVCWSAQLPLSEATLAVQKCLIDLSLQLTR</sequence>
<evidence type="ECO:0000313" key="8">
    <source>
        <dbReference type="Proteomes" id="UP000053675"/>
    </source>
</evidence>
<gene>
    <name evidence="7" type="ORF">EL18_02604</name>
</gene>
<evidence type="ECO:0000256" key="2">
    <source>
        <dbReference type="ARBA" id="ARBA00023015"/>
    </source>
</evidence>
<dbReference type="PANTHER" id="PTHR30293">
    <property type="entry name" value="TRANSCRIPTIONAL REGULATORY PROTEIN NAC-RELATED"/>
    <property type="match status" value="1"/>
</dbReference>
<dbReference type="eggNOG" id="COG0583">
    <property type="taxonomic scope" value="Bacteria"/>
</dbReference>
<accession>A0A084U5W8</accession>
<dbReference type="GO" id="GO:2000142">
    <property type="term" value="P:regulation of DNA-templated transcription initiation"/>
    <property type="evidence" value="ECO:0007669"/>
    <property type="project" value="TreeGrafter"/>
</dbReference>
<dbReference type="InterPro" id="IPR000847">
    <property type="entry name" value="LysR_HTH_N"/>
</dbReference>
<evidence type="ECO:0000313" key="7">
    <source>
        <dbReference type="EMBL" id="KFB08354.1"/>
    </source>
</evidence>
<dbReference type="InterPro" id="IPR005119">
    <property type="entry name" value="LysR_subst-bd"/>
</dbReference>
<keyword evidence="4" id="KW-0010">Activator</keyword>
<dbReference type="FunFam" id="1.10.10.10:FF:000001">
    <property type="entry name" value="LysR family transcriptional regulator"/>
    <property type="match status" value="1"/>
</dbReference>
<evidence type="ECO:0000256" key="4">
    <source>
        <dbReference type="ARBA" id="ARBA00023159"/>
    </source>
</evidence>
<keyword evidence="2" id="KW-0805">Transcription regulation</keyword>
<keyword evidence="8" id="KW-1185">Reference proteome</keyword>
<keyword evidence="5" id="KW-0804">Transcription</keyword>
<dbReference type="PANTHER" id="PTHR30293:SF0">
    <property type="entry name" value="NITROGEN ASSIMILATION REGULATORY PROTEIN NAC"/>
    <property type="match status" value="1"/>
</dbReference>
<dbReference type="PROSITE" id="PS50931">
    <property type="entry name" value="HTH_LYSR"/>
    <property type="match status" value="1"/>
</dbReference>
<dbReference type="AlphaFoldDB" id="A0A084U5W8"/>
<dbReference type="RefSeq" id="WP_036485015.1">
    <property type="nucleotide sequence ID" value="NZ_JMQM01000002.1"/>
</dbReference>
<proteinExistence type="inferred from homology"/>
<feature type="domain" description="HTH lysR-type" evidence="6">
    <location>
        <begin position="1"/>
        <end position="58"/>
    </location>
</feature>
<dbReference type="SUPFAM" id="SSF53850">
    <property type="entry name" value="Periplasmic binding protein-like II"/>
    <property type="match status" value="1"/>
</dbReference>
<dbReference type="Proteomes" id="UP000053675">
    <property type="component" value="Unassembled WGS sequence"/>
</dbReference>
<dbReference type="EMBL" id="JMQM01000002">
    <property type="protein sequence ID" value="KFB08354.1"/>
    <property type="molecule type" value="Genomic_DNA"/>
</dbReference>
<dbReference type="Pfam" id="PF03466">
    <property type="entry name" value="LysR_substrate"/>
    <property type="match status" value="1"/>
</dbReference>
<evidence type="ECO:0000256" key="5">
    <source>
        <dbReference type="ARBA" id="ARBA00023163"/>
    </source>
</evidence>
<dbReference type="GO" id="GO:0003700">
    <property type="term" value="F:DNA-binding transcription factor activity"/>
    <property type="evidence" value="ECO:0007669"/>
    <property type="project" value="InterPro"/>
</dbReference>
<dbReference type="InterPro" id="IPR036390">
    <property type="entry name" value="WH_DNA-bd_sf"/>
</dbReference>
<dbReference type="Gene3D" id="1.10.10.10">
    <property type="entry name" value="Winged helix-like DNA-binding domain superfamily/Winged helix DNA-binding domain"/>
    <property type="match status" value="1"/>
</dbReference>
<dbReference type="Gene3D" id="3.40.190.290">
    <property type="match status" value="1"/>
</dbReference>
<organism evidence="7 8">
    <name type="scientific">Nitratireductor basaltis</name>
    <dbReference type="NCBI Taxonomy" id="472175"/>
    <lineage>
        <taxon>Bacteria</taxon>
        <taxon>Pseudomonadati</taxon>
        <taxon>Pseudomonadota</taxon>
        <taxon>Alphaproteobacteria</taxon>
        <taxon>Hyphomicrobiales</taxon>
        <taxon>Phyllobacteriaceae</taxon>
        <taxon>Nitratireductor</taxon>
    </lineage>
</organism>
<reference evidence="7 8" key="1">
    <citation type="submission" date="2014-05" db="EMBL/GenBank/DDBJ databases">
        <title>Draft Genome Sequence of Nitratireductor basaltis Strain UMTGB225, A Marine Bacterium Isolated from Green Barrel Tunicate.</title>
        <authorList>
            <person name="Gan H.Y."/>
        </authorList>
    </citation>
    <scope>NUCLEOTIDE SEQUENCE [LARGE SCALE GENOMIC DNA]</scope>
    <source>
        <strain evidence="7 8">UMTGB225</strain>
    </source>
</reference>